<dbReference type="EMBL" id="JAPWTJ010001518">
    <property type="protein sequence ID" value="KAJ8971165.1"/>
    <property type="molecule type" value="Genomic_DNA"/>
</dbReference>
<accession>A0ABQ9J2F9</accession>
<dbReference type="Proteomes" id="UP001162164">
    <property type="component" value="Unassembled WGS sequence"/>
</dbReference>
<keyword evidence="2" id="KW-1185">Reference proteome</keyword>
<evidence type="ECO:0000313" key="2">
    <source>
        <dbReference type="Proteomes" id="UP001162164"/>
    </source>
</evidence>
<reference evidence="1" key="1">
    <citation type="journal article" date="2023" name="Insect Mol. Biol.">
        <title>Genome sequencing provides insights into the evolution of gene families encoding plant cell wall-degrading enzymes in longhorned beetles.</title>
        <authorList>
            <person name="Shin N.R."/>
            <person name="Okamura Y."/>
            <person name="Kirsch R."/>
            <person name="Pauchet Y."/>
        </authorList>
    </citation>
    <scope>NUCLEOTIDE SEQUENCE</scope>
    <source>
        <strain evidence="1">MMC_N1</strain>
    </source>
</reference>
<evidence type="ECO:0000313" key="1">
    <source>
        <dbReference type="EMBL" id="KAJ8971165.1"/>
    </source>
</evidence>
<protein>
    <submittedName>
        <fullName evidence="1">Uncharacterized protein</fullName>
    </submittedName>
</protein>
<name>A0ABQ9J2F9_9CUCU</name>
<gene>
    <name evidence="1" type="ORF">NQ317_006552</name>
</gene>
<comment type="caution">
    <text evidence="1">The sequence shown here is derived from an EMBL/GenBank/DDBJ whole genome shotgun (WGS) entry which is preliminary data.</text>
</comment>
<organism evidence="1 2">
    <name type="scientific">Molorchus minor</name>
    <dbReference type="NCBI Taxonomy" id="1323400"/>
    <lineage>
        <taxon>Eukaryota</taxon>
        <taxon>Metazoa</taxon>
        <taxon>Ecdysozoa</taxon>
        <taxon>Arthropoda</taxon>
        <taxon>Hexapoda</taxon>
        <taxon>Insecta</taxon>
        <taxon>Pterygota</taxon>
        <taxon>Neoptera</taxon>
        <taxon>Endopterygota</taxon>
        <taxon>Coleoptera</taxon>
        <taxon>Polyphaga</taxon>
        <taxon>Cucujiformia</taxon>
        <taxon>Chrysomeloidea</taxon>
        <taxon>Cerambycidae</taxon>
        <taxon>Lamiinae</taxon>
        <taxon>Monochamini</taxon>
        <taxon>Molorchus</taxon>
    </lineage>
</organism>
<sequence>MDSENEAPTNIAANGQTERYLVDNDAKMSSSSDEEILLNNPFLRLRRQKIGIHPINKKRTQFGEYHKLFKELKGYPDRFFRYMRMNLDTFNYLLNGIKHRLLKTWCNWHKQPILPEERLVVTISIIKGQSEIEDVYEKAEEGAGEIWGSEDV</sequence>
<proteinExistence type="predicted"/>